<dbReference type="Pfam" id="PF14286">
    <property type="entry name" value="DHHW"/>
    <property type="match status" value="1"/>
</dbReference>
<evidence type="ECO:0000313" key="2">
    <source>
        <dbReference type="Proteomes" id="UP000183255"/>
    </source>
</evidence>
<name>A0A1G8QAJ5_9CLOT</name>
<organism evidence="1 2">
    <name type="scientific">Proteiniclasticum ruminis</name>
    <dbReference type="NCBI Taxonomy" id="398199"/>
    <lineage>
        <taxon>Bacteria</taxon>
        <taxon>Bacillati</taxon>
        <taxon>Bacillota</taxon>
        <taxon>Clostridia</taxon>
        <taxon>Eubacteriales</taxon>
        <taxon>Clostridiaceae</taxon>
        <taxon>Proteiniclasticum</taxon>
    </lineage>
</organism>
<dbReference type="RefSeq" id="WP_031576767.1">
    <property type="nucleotide sequence ID" value="NZ_FNDZ01000006.1"/>
</dbReference>
<evidence type="ECO:0000313" key="1">
    <source>
        <dbReference type="EMBL" id="SDJ01721.1"/>
    </source>
</evidence>
<gene>
    <name evidence="1" type="ORF">SAMN05421804_10689</name>
</gene>
<dbReference type="InterPro" id="IPR025945">
    <property type="entry name" value="DHHW"/>
</dbReference>
<sequence>MIKNKRIYLIILLGLLFVPLLSNVLLERRIFSDLENRYLTSTVKIDKELLKSGVLAERLEAFVQDQFPLRENFINLKSDVEVLLQKKENNGIYYGKGGYLFGKPKNYQETIFRKNLDALITLSDESSLPIGIFIVPPSQLVLTENLPKYYTPLKEEKYYEEIMKTLKPTGAPHGIEVLSPHREEGIYFRTDHHWTQSGAYEGYKALMDSMDLQPVKLDSYDPVLVDGFQGTFYSKFRGNIAGSELFIYYEAEAADLKVYYPATEIQEDRIIFEERLSTRDKYAAYLNGNDPLIEIRNEDALYDEKVLVLKDSNANAMSPFLVDTFKEVHYLDLRYFNLPLSDYLEENGFDRVLCIYGMDSVGEDENLMKLAK</sequence>
<dbReference type="Proteomes" id="UP000183255">
    <property type="component" value="Unassembled WGS sequence"/>
</dbReference>
<reference evidence="1 2" key="1">
    <citation type="submission" date="2016-10" db="EMBL/GenBank/DDBJ databases">
        <authorList>
            <person name="de Groot N.N."/>
        </authorList>
    </citation>
    <scope>NUCLEOTIDE SEQUENCE [LARGE SCALE GENOMIC DNA]</scope>
    <source>
        <strain evidence="1 2">CGMCC 1.5058</strain>
    </source>
</reference>
<accession>A0A1G8QAJ5</accession>
<dbReference type="EMBL" id="FNDZ01000006">
    <property type="protein sequence ID" value="SDJ01721.1"/>
    <property type="molecule type" value="Genomic_DNA"/>
</dbReference>
<protein>
    <submittedName>
        <fullName evidence="1">DHHW protein</fullName>
    </submittedName>
</protein>
<proteinExistence type="predicted"/>
<dbReference type="AlphaFoldDB" id="A0A1G8QAJ5"/>